<keyword evidence="2" id="KW-1185">Reference proteome</keyword>
<protein>
    <submittedName>
        <fullName evidence="1">Uncharacterized protein</fullName>
    </submittedName>
</protein>
<accession>A0AA35RWL9</accession>
<comment type="caution">
    <text evidence="1">The sequence shown here is derived from an EMBL/GenBank/DDBJ whole genome shotgun (WGS) entry which is preliminary data.</text>
</comment>
<evidence type="ECO:0000313" key="1">
    <source>
        <dbReference type="EMBL" id="CAI8018273.1"/>
    </source>
</evidence>
<dbReference type="Proteomes" id="UP001174909">
    <property type="component" value="Unassembled WGS sequence"/>
</dbReference>
<gene>
    <name evidence="1" type="ORF">GBAR_LOCUS11065</name>
</gene>
<reference evidence="1" key="1">
    <citation type="submission" date="2023-03" db="EMBL/GenBank/DDBJ databases">
        <authorList>
            <person name="Steffen K."/>
            <person name="Cardenas P."/>
        </authorList>
    </citation>
    <scope>NUCLEOTIDE SEQUENCE</scope>
</reference>
<dbReference type="EMBL" id="CASHTH010001687">
    <property type="protein sequence ID" value="CAI8018273.1"/>
    <property type="molecule type" value="Genomic_DNA"/>
</dbReference>
<proteinExistence type="predicted"/>
<sequence>MSDEQFTPNSDPGDDRWADYALPEEGVADLADRLVEFLPEQDENDPPLIVGQILDDFIDQSGAMPENLREEDAHAVICQMQMAVTLAYQLGRLESRSPEMVRRFILEAIEKWEAKPLSDSLDFVETDFRKPKELVLPRLRRWWQENLAAEDYYWDED</sequence>
<evidence type="ECO:0000313" key="2">
    <source>
        <dbReference type="Proteomes" id="UP001174909"/>
    </source>
</evidence>
<name>A0AA35RWL9_GEOBA</name>
<organism evidence="1 2">
    <name type="scientific">Geodia barretti</name>
    <name type="common">Barrett's horny sponge</name>
    <dbReference type="NCBI Taxonomy" id="519541"/>
    <lineage>
        <taxon>Eukaryota</taxon>
        <taxon>Metazoa</taxon>
        <taxon>Porifera</taxon>
        <taxon>Demospongiae</taxon>
        <taxon>Heteroscleromorpha</taxon>
        <taxon>Tetractinellida</taxon>
        <taxon>Astrophorina</taxon>
        <taxon>Geodiidae</taxon>
        <taxon>Geodia</taxon>
    </lineage>
</organism>
<dbReference type="AlphaFoldDB" id="A0AA35RWL9"/>